<evidence type="ECO:0000259" key="5">
    <source>
        <dbReference type="PROSITE" id="PS50110"/>
    </source>
</evidence>
<dbReference type="EMBL" id="PDZR01000024">
    <property type="protein sequence ID" value="PNG24761.1"/>
    <property type="molecule type" value="Genomic_DNA"/>
</dbReference>
<dbReference type="PANTHER" id="PTHR43214">
    <property type="entry name" value="TWO-COMPONENT RESPONSE REGULATOR"/>
    <property type="match status" value="1"/>
</dbReference>
<comment type="caution">
    <text evidence="6">The sequence shown here is derived from an EMBL/GenBank/DDBJ whole genome shotgun (WGS) entry which is preliminary data.</text>
</comment>
<evidence type="ECO:0000259" key="4">
    <source>
        <dbReference type="PROSITE" id="PS50043"/>
    </source>
</evidence>
<feature type="modified residue" description="4-aspartylphosphate" evidence="3">
    <location>
        <position position="62"/>
    </location>
</feature>
<dbReference type="SUPFAM" id="SSF46894">
    <property type="entry name" value="C-terminal effector domain of the bipartite response regulators"/>
    <property type="match status" value="1"/>
</dbReference>
<dbReference type="GO" id="GO:0000160">
    <property type="term" value="P:phosphorelay signal transduction system"/>
    <property type="evidence" value="ECO:0007669"/>
    <property type="project" value="InterPro"/>
</dbReference>
<proteinExistence type="predicted"/>
<dbReference type="InterPro" id="IPR000792">
    <property type="entry name" value="Tscrpt_reg_LuxR_C"/>
</dbReference>
<dbReference type="InterPro" id="IPR039420">
    <property type="entry name" value="WalR-like"/>
</dbReference>
<dbReference type="PANTHER" id="PTHR43214:SF43">
    <property type="entry name" value="TWO-COMPONENT RESPONSE REGULATOR"/>
    <property type="match status" value="1"/>
</dbReference>
<dbReference type="PROSITE" id="PS50110">
    <property type="entry name" value="RESPONSE_REGULATORY"/>
    <property type="match status" value="1"/>
</dbReference>
<dbReference type="Pfam" id="PF00196">
    <property type="entry name" value="GerE"/>
    <property type="match status" value="1"/>
</dbReference>
<name>A0A2J7TDB9_METSI</name>
<dbReference type="SMART" id="SM00421">
    <property type="entry name" value="HTH_LUXR"/>
    <property type="match status" value="1"/>
</dbReference>
<dbReference type="Pfam" id="PF00072">
    <property type="entry name" value="Response_reg"/>
    <property type="match status" value="1"/>
</dbReference>
<dbReference type="SMART" id="SM00448">
    <property type="entry name" value="REC"/>
    <property type="match status" value="1"/>
</dbReference>
<dbReference type="PROSITE" id="PS50043">
    <property type="entry name" value="HTH_LUXR_2"/>
    <property type="match status" value="1"/>
</dbReference>
<gene>
    <name evidence="6" type="ORF">CR492_16790</name>
</gene>
<dbReference type="AlphaFoldDB" id="A0A2J7TDB9"/>
<keyword evidence="1 3" id="KW-0597">Phosphoprotein</keyword>
<accession>A0A2J7TDB9</accession>
<dbReference type="InterPro" id="IPR016032">
    <property type="entry name" value="Sig_transdc_resp-reg_C-effctor"/>
</dbReference>
<dbReference type="GO" id="GO:0006355">
    <property type="term" value="P:regulation of DNA-templated transcription"/>
    <property type="evidence" value="ECO:0007669"/>
    <property type="project" value="InterPro"/>
</dbReference>
<dbReference type="Gene3D" id="3.40.50.2300">
    <property type="match status" value="1"/>
</dbReference>
<dbReference type="CDD" id="cd17535">
    <property type="entry name" value="REC_NarL-like"/>
    <property type="match status" value="1"/>
</dbReference>
<dbReference type="OrthoDB" id="9814495at2"/>
<dbReference type="InterPro" id="IPR001789">
    <property type="entry name" value="Sig_transdc_resp-reg_receiver"/>
</dbReference>
<reference evidence="6 7" key="1">
    <citation type="submission" date="2017-10" db="EMBL/GenBank/DDBJ databases">
        <title>Genome announcement of Methylocella silvestris TVC from permafrost.</title>
        <authorList>
            <person name="Wang J."/>
            <person name="Geng K."/>
            <person name="Ul-Haque F."/>
            <person name="Crombie A.T."/>
            <person name="Street L.E."/>
            <person name="Wookey P.A."/>
            <person name="Murrell J.C."/>
            <person name="Pratscher J."/>
        </authorList>
    </citation>
    <scope>NUCLEOTIDE SEQUENCE [LARGE SCALE GENOMIC DNA]</scope>
    <source>
        <strain evidence="6 7">TVC</strain>
    </source>
</reference>
<dbReference type="SUPFAM" id="SSF52172">
    <property type="entry name" value="CheY-like"/>
    <property type="match status" value="1"/>
</dbReference>
<organism evidence="6 7">
    <name type="scientific">Methylocella silvestris</name>
    <dbReference type="NCBI Taxonomy" id="199596"/>
    <lineage>
        <taxon>Bacteria</taxon>
        <taxon>Pseudomonadati</taxon>
        <taxon>Pseudomonadota</taxon>
        <taxon>Alphaproteobacteria</taxon>
        <taxon>Hyphomicrobiales</taxon>
        <taxon>Beijerinckiaceae</taxon>
        <taxon>Methylocella</taxon>
    </lineage>
</organism>
<dbReference type="Proteomes" id="UP000236286">
    <property type="component" value="Unassembled WGS sequence"/>
</dbReference>
<feature type="domain" description="Response regulatory" evidence="5">
    <location>
        <begin position="11"/>
        <end position="127"/>
    </location>
</feature>
<sequence>MSPAAAPISLRVFLADDHPVVLAGVKALIGADPEMTIVGDACDGRSALSLATELKPDIVILDISMPGLNGTKVAELLRAACPQSKILALTVHEDRGYLRQLLELGVAGYVLKRSAAEELIRAIRAVAAGGIYLDPAIAGKVLGGIPQKTTVVALSAIADLSERETEVLRLTAGGHSHKAVAAELRISVKSVETYKARAMEKLGFDSRVQLVRYAAGKGWLGES</sequence>
<evidence type="ECO:0000256" key="1">
    <source>
        <dbReference type="ARBA" id="ARBA00022553"/>
    </source>
</evidence>
<evidence type="ECO:0000313" key="7">
    <source>
        <dbReference type="Proteomes" id="UP000236286"/>
    </source>
</evidence>
<evidence type="ECO:0000256" key="2">
    <source>
        <dbReference type="ARBA" id="ARBA00023125"/>
    </source>
</evidence>
<dbReference type="PRINTS" id="PR00038">
    <property type="entry name" value="HTHLUXR"/>
</dbReference>
<dbReference type="InterPro" id="IPR011006">
    <property type="entry name" value="CheY-like_superfamily"/>
</dbReference>
<dbReference type="RefSeq" id="WP_102844886.1">
    <property type="nucleotide sequence ID" value="NZ_PDZR01000024.1"/>
</dbReference>
<dbReference type="CDD" id="cd06170">
    <property type="entry name" value="LuxR_C_like"/>
    <property type="match status" value="1"/>
</dbReference>
<protein>
    <submittedName>
        <fullName evidence="6">DNA-binding response regulator</fullName>
    </submittedName>
</protein>
<feature type="domain" description="HTH luxR-type" evidence="4">
    <location>
        <begin position="153"/>
        <end position="218"/>
    </location>
</feature>
<evidence type="ECO:0000256" key="3">
    <source>
        <dbReference type="PROSITE-ProRule" id="PRU00169"/>
    </source>
</evidence>
<keyword evidence="2 6" id="KW-0238">DNA-binding</keyword>
<evidence type="ECO:0000313" key="6">
    <source>
        <dbReference type="EMBL" id="PNG24761.1"/>
    </source>
</evidence>
<dbReference type="GO" id="GO:0003677">
    <property type="term" value="F:DNA binding"/>
    <property type="evidence" value="ECO:0007669"/>
    <property type="project" value="UniProtKB-KW"/>
</dbReference>
<dbReference type="InterPro" id="IPR058245">
    <property type="entry name" value="NreC/VraR/RcsB-like_REC"/>
</dbReference>